<evidence type="ECO:0000313" key="1">
    <source>
        <dbReference type="EMBL" id="TFK64235.1"/>
    </source>
</evidence>
<dbReference type="EMBL" id="ML208483">
    <property type="protein sequence ID" value="TFK64235.1"/>
    <property type="molecule type" value="Genomic_DNA"/>
</dbReference>
<keyword evidence="2" id="KW-1185">Reference proteome</keyword>
<protein>
    <submittedName>
        <fullName evidence="1">Uncharacterized protein</fullName>
    </submittedName>
</protein>
<evidence type="ECO:0000313" key="2">
    <source>
        <dbReference type="Proteomes" id="UP000308600"/>
    </source>
</evidence>
<accession>A0ACD3AFN0</accession>
<sequence>MSCIKANTNHDLFEFAHSNASSASLPSLLSDAGSDMDTDIDTDNESHLESDIAEHYLGMSRDTPTVIVQEDIPARPSSRLGFHPTSTLRKPSETDVETSSMVRNKKKSRASLQWAQGLFRKNRLSSSSSSISGSTSTAVDVDITSAEGQTPDESDLSSCEGVTQRGLEAGHDGIMADGTQGESDSEFGTDDDCSLCADDECDEDDLSTQDGHSDDEAGIMDIPLVSPTPIAIQFPSVLPGNANATTTSRSNLCRFSCLPSPLSEDPSSPDCPFPCLNPPRHNYQHHGYSRHALLHLRWFWSMRGNDWEEYSQNLDGQEDGFPLALTGTSATMSTPTTDSATSTSTTIPTLDATTTSTHSDPHSAANTSSSSTQSESQLDTSEDMHNEDPIPRCAATQSLPDVITSAQPPSPPLPRLPPLSIHPRKGDIAALRDPYCMHIDRCFVALPIWTMAKTLWMYDIHTGMDGRRRWEEEVRELERMFMAAAARDEREEEGSEAGTLRQGAATDEGQEQEQEQLGGDVESEGESMESVTSSAGGSDDSDVTLVDATESDSPGVHSTASVLTGEGVQGKMNGQVHPHPLSSRCEMDLECYPVAGTSSSSTAASGSGSCSTLPIKSRSASSLGRGHRHASGHGHGHLRKEDPQLQQQVPYPQYQPAWPANWYRRWELLIDLTRMDAERQQLQVNTQTEQVEVSVHIHHDQEPTSTSSSFVDVDLTESEWQDEMDGSTASSAHHHHQDEQLHSQKQQQEQSSHVKSPQTRSRFFVGDDDEDEDEEGDGEEDDEMWSGVALDGGTVGSGKGVSGRVPLALAHSHKQVDDVEGWEPPLQQQMQLGSQRQQLQEVLGY</sequence>
<organism evidence="1 2">
    <name type="scientific">Pluteus cervinus</name>
    <dbReference type="NCBI Taxonomy" id="181527"/>
    <lineage>
        <taxon>Eukaryota</taxon>
        <taxon>Fungi</taxon>
        <taxon>Dikarya</taxon>
        <taxon>Basidiomycota</taxon>
        <taxon>Agaricomycotina</taxon>
        <taxon>Agaricomycetes</taxon>
        <taxon>Agaricomycetidae</taxon>
        <taxon>Agaricales</taxon>
        <taxon>Pluteineae</taxon>
        <taxon>Pluteaceae</taxon>
        <taxon>Pluteus</taxon>
    </lineage>
</organism>
<reference evidence="1 2" key="1">
    <citation type="journal article" date="2019" name="Nat. Ecol. Evol.">
        <title>Megaphylogeny resolves global patterns of mushroom evolution.</title>
        <authorList>
            <person name="Varga T."/>
            <person name="Krizsan K."/>
            <person name="Foldi C."/>
            <person name="Dima B."/>
            <person name="Sanchez-Garcia M."/>
            <person name="Sanchez-Ramirez S."/>
            <person name="Szollosi G.J."/>
            <person name="Szarkandi J.G."/>
            <person name="Papp V."/>
            <person name="Albert L."/>
            <person name="Andreopoulos W."/>
            <person name="Angelini C."/>
            <person name="Antonin V."/>
            <person name="Barry K.W."/>
            <person name="Bougher N.L."/>
            <person name="Buchanan P."/>
            <person name="Buyck B."/>
            <person name="Bense V."/>
            <person name="Catcheside P."/>
            <person name="Chovatia M."/>
            <person name="Cooper J."/>
            <person name="Damon W."/>
            <person name="Desjardin D."/>
            <person name="Finy P."/>
            <person name="Geml J."/>
            <person name="Haridas S."/>
            <person name="Hughes K."/>
            <person name="Justo A."/>
            <person name="Karasinski D."/>
            <person name="Kautmanova I."/>
            <person name="Kiss B."/>
            <person name="Kocsube S."/>
            <person name="Kotiranta H."/>
            <person name="LaButti K.M."/>
            <person name="Lechner B.E."/>
            <person name="Liimatainen K."/>
            <person name="Lipzen A."/>
            <person name="Lukacs Z."/>
            <person name="Mihaltcheva S."/>
            <person name="Morgado L.N."/>
            <person name="Niskanen T."/>
            <person name="Noordeloos M.E."/>
            <person name="Ohm R.A."/>
            <person name="Ortiz-Santana B."/>
            <person name="Ovrebo C."/>
            <person name="Racz N."/>
            <person name="Riley R."/>
            <person name="Savchenko A."/>
            <person name="Shiryaev A."/>
            <person name="Soop K."/>
            <person name="Spirin V."/>
            <person name="Szebenyi C."/>
            <person name="Tomsovsky M."/>
            <person name="Tulloss R.E."/>
            <person name="Uehling J."/>
            <person name="Grigoriev I.V."/>
            <person name="Vagvolgyi C."/>
            <person name="Papp T."/>
            <person name="Martin F.M."/>
            <person name="Miettinen O."/>
            <person name="Hibbett D.S."/>
            <person name="Nagy L.G."/>
        </authorList>
    </citation>
    <scope>NUCLEOTIDE SEQUENCE [LARGE SCALE GENOMIC DNA]</scope>
    <source>
        <strain evidence="1 2">NL-1719</strain>
    </source>
</reference>
<dbReference type="Proteomes" id="UP000308600">
    <property type="component" value="Unassembled WGS sequence"/>
</dbReference>
<name>A0ACD3AFN0_9AGAR</name>
<proteinExistence type="predicted"/>
<gene>
    <name evidence="1" type="ORF">BDN72DRAFT_846763</name>
</gene>